<proteinExistence type="inferred from homology"/>
<reference evidence="5" key="1">
    <citation type="submission" date="2022-10" db="EMBL/GenBank/DDBJ databases">
        <title>Determination and structural analysis of whole genome sequence of Sarocladium strictum F4-1.</title>
        <authorList>
            <person name="Hu L."/>
            <person name="Jiang Y."/>
        </authorList>
    </citation>
    <scope>NUCLEOTIDE SEQUENCE</scope>
    <source>
        <strain evidence="5">F4-1</strain>
    </source>
</reference>
<accession>A0AA39GDQ3</accession>
<dbReference type="AlphaFoldDB" id="A0AA39GDQ3"/>
<dbReference type="GO" id="GO:0003723">
    <property type="term" value="F:RNA binding"/>
    <property type="evidence" value="ECO:0007669"/>
    <property type="project" value="TreeGrafter"/>
</dbReference>
<evidence type="ECO:0000313" key="5">
    <source>
        <dbReference type="EMBL" id="KAK0384192.1"/>
    </source>
</evidence>
<evidence type="ECO:0000256" key="4">
    <source>
        <dbReference type="SAM" id="MobiDB-lite"/>
    </source>
</evidence>
<evidence type="ECO:0000256" key="2">
    <source>
        <dbReference type="ARBA" id="ARBA00007331"/>
    </source>
</evidence>
<dbReference type="PANTHER" id="PTHR13031:SF0">
    <property type="entry name" value="RIBONUCLEASE P PROTEIN SUBUNIT P30"/>
    <property type="match status" value="1"/>
</dbReference>
<feature type="compositionally biased region" description="Basic and acidic residues" evidence="4">
    <location>
        <begin position="241"/>
        <end position="267"/>
    </location>
</feature>
<dbReference type="Gene3D" id="3.20.20.140">
    <property type="entry name" value="Metal-dependent hydrolases"/>
    <property type="match status" value="1"/>
</dbReference>
<dbReference type="GO" id="GO:0005655">
    <property type="term" value="C:nucleolar ribonuclease P complex"/>
    <property type="evidence" value="ECO:0007669"/>
    <property type="project" value="TreeGrafter"/>
</dbReference>
<sequence>MLYDLNIHWSPSTTDAQLLQTLTLASSLGYGTVALSHTLTLPLPSQFKKPLPDVPASNGQTKLPLVLHRATLPLSDPSASNYRIPSLAAFYDILAVRPLTKDAFHNACLTLDVPLISLDFTQHFPFHFRPKPCMAAVNRGVRFEICYSQVLNPNADARARANFISNATSLIRATGGRGIILSSEASSALLLRGPADVVNLMSVWGLSNDKGLEAIRATARGVVVNEGIRRSGFRGVIDMVKVPRDEPDSKQSSGRDNKKDEHQKPESNHANQKRKTGEDASAGQAMSKRQAKKMKLAARTNTDAASQKSK</sequence>
<dbReference type="GO" id="GO:0008033">
    <property type="term" value="P:tRNA processing"/>
    <property type="evidence" value="ECO:0007669"/>
    <property type="project" value="UniProtKB-KW"/>
</dbReference>
<dbReference type="Proteomes" id="UP001175261">
    <property type="component" value="Unassembled WGS sequence"/>
</dbReference>
<evidence type="ECO:0000313" key="6">
    <source>
        <dbReference type="Proteomes" id="UP001175261"/>
    </source>
</evidence>
<gene>
    <name evidence="5" type="ORF">NLU13_8280</name>
</gene>
<evidence type="ECO:0000256" key="3">
    <source>
        <dbReference type="ARBA" id="ARBA00022694"/>
    </source>
</evidence>
<dbReference type="Pfam" id="PF01876">
    <property type="entry name" value="RNase_P_p30"/>
    <property type="match status" value="1"/>
</dbReference>
<dbReference type="InterPro" id="IPR016195">
    <property type="entry name" value="Pol/histidinol_Pase-like"/>
</dbReference>
<dbReference type="EMBL" id="JAPDFR010000008">
    <property type="protein sequence ID" value="KAK0384192.1"/>
    <property type="molecule type" value="Genomic_DNA"/>
</dbReference>
<comment type="caution">
    <text evidence="5">The sequence shown here is derived from an EMBL/GenBank/DDBJ whole genome shotgun (WGS) entry which is preliminary data.</text>
</comment>
<feature type="compositionally biased region" description="Polar residues" evidence="4">
    <location>
        <begin position="299"/>
        <end position="310"/>
    </location>
</feature>
<dbReference type="PANTHER" id="PTHR13031">
    <property type="entry name" value="RIBONUCLEASE P SUBUNIT P30"/>
    <property type="match status" value="1"/>
</dbReference>
<keyword evidence="6" id="KW-1185">Reference proteome</keyword>
<feature type="region of interest" description="Disordered" evidence="4">
    <location>
        <begin position="239"/>
        <end position="310"/>
    </location>
</feature>
<evidence type="ECO:0000256" key="1">
    <source>
        <dbReference type="ARBA" id="ARBA00004123"/>
    </source>
</evidence>
<organism evidence="5 6">
    <name type="scientific">Sarocladium strictum</name>
    <name type="common">Black bundle disease fungus</name>
    <name type="synonym">Acremonium strictum</name>
    <dbReference type="NCBI Taxonomy" id="5046"/>
    <lineage>
        <taxon>Eukaryota</taxon>
        <taxon>Fungi</taxon>
        <taxon>Dikarya</taxon>
        <taxon>Ascomycota</taxon>
        <taxon>Pezizomycotina</taxon>
        <taxon>Sordariomycetes</taxon>
        <taxon>Hypocreomycetidae</taxon>
        <taxon>Hypocreales</taxon>
        <taxon>Sarocladiaceae</taxon>
        <taxon>Sarocladium</taxon>
    </lineage>
</organism>
<comment type="subcellular location">
    <subcellularLocation>
        <location evidence="1">Nucleus</location>
    </subcellularLocation>
</comment>
<protein>
    <submittedName>
        <fullName evidence="5">Uncharacterized protein</fullName>
    </submittedName>
</protein>
<keyword evidence="3" id="KW-0819">tRNA processing</keyword>
<dbReference type="InterPro" id="IPR002738">
    <property type="entry name" value="RNase_P_p30"/>
</dbReference>
<comment type="similarity">
    <text evidence="2">Belongs to the eukaryotic/archaeal RNase P protein component 3 family.</text>
</comment>
<name>A0AA39GDQ3_SARSR</name>
<dbReference type="SUPFAM" id="SSF89550">
    <property type="entry name" value="PHP domain-like"/>
    <property type="match status" value="1"/>
</dbReference>